<evidence type="ECO:0000313" key="1">
    <source>
        <dbReference type="EMBL" id="VAX22431.1"/>
    </source>
</evidence>
<proteinExistence type="predicted"/>
<dbReference type="EMBL" id="UOGC01000137">
    <property type="protein sequence ID" value="VAX22431.1"/>
    <property type="molecule type" value="Genomic_DNA"/>
</dbReference>
<dbReference type="PROSITE" id="PS51257">
    <property type="entry name" value="PROKAR_LIPOPROTEIN"/>
    <property type="match status" value="1"/>
</dbReference>
<name>A0A3B1C719_9ZZZZ</name>
<evidence type="ECO:0008006" key="2">
    <source>
        <dbReference type="Google" id="ProtNLM"/>
    </source>
</evidence>
<gene>
    <name evidence="1" type="ORF">MNBD_NITROSPINAE01-943</name>
</gene>
<reference evidence="1" key="1">
    <citation type="submission" date="2018-06" db="EMBL/GenBank/DDBJ databases">
        <authorList>
            <person name="Zhirakovskaya E."/>
        </authorList>
    </citation>
    <scope>NUCLEOTIDE SEQUENCE</scope>
</reference>
<accession>A0A3B1C719</accession>
<organism evidence="1">
    <name type="scientific">hydrothermal vent metagenome</name>
    <dbReference type="NCBI Taxonomy" id="652676"/>
    <lineage>
        <taxon>unclassified sequences</taxon>
        <taxon>metagenomes</taxon>
        <taxon>ecological metagenomes</taxon>
    </lineage>
</organism>
<sequence>MRKTILLTMAVFSAISFAACSNIMVMVGLEKGSPPITDSEYFNLQLDTLMERLQKNQVRRFRKAAVLDFVNTNGKVSELGKYLTSKFGERAIVNGAFRVTPQGQVREALRKLKIDYKGQLTKDEVAQIGSELGADAVVTGVLADLQKGSDVDLSVKAIQPSSGDLLTSASVDIYRSKQVQTLIQQF</sequence>
<protein>
    <recommendedName>
        <fullName evidence="2">FlgO domain-containing protein</fullName>
    </recommendedName>
</protein>
<dbReference type="Gene3D" id="3.40.50.10610">
    <property type="entry name" value="ABC-type transport auxiliary lipoprotein component"/>
    <property type="match status" value="1"/>
</dbReference>
<dbReference type="AlphaFoldDB" id="A0A3B1C719"/>